<dbReference type="Pfam" id="PF25563">
    <property type="entry name" value="TPR_SYVN1_N"/>
    <property type="match status" value="1"/>
</dbReference>
<evidence type="ECO:0000313" key="20">
    <source>
        <dbReference type="Proteomes" id="UP000001996"/>
    </source>
</evidence>
<keyword evidence="11" id="KW-0256">Endoplasmic reticulum</keyword>
<feature type="compositionally biased region" description="Low complexity" evidence="16">
    <location>
        <begin position="476"/>
        <end position="490"/>
    </location>
</feature>
<reference evidence="19 20" key="1">
    <citation type="journal article" date="2009" name="Nature">
        <title>Evolution of pathogenicity and sexual reproduction in eight Candida genomes.</title>
        <authorList>
            <person name="Butler G."/>
            <person name="Rasmussen M.D."/>
            <person name="Lin M.F."/>
            <person name="Santos M.A."/>
            <person name="Sakthikumar S."/>
            <person name="Munro C.A."/>
            <person name="Rheinbay E."/>
            <person name="Grabherr M."/>
            <person name="Forche A."/>
            <person name="Reedy J.L."/>
            <person name="Agrafioti I."/>
            <person name="Arnaud M.B."/>
            <person name="Bates S."/>
            <person name="Brown A.J."/>
            <person name="Brunke S."/>
            <person name="Costanzo M.C."/>
            <person name="Fitzpatrick D.A."/>
            <person name="de Groot P.W."/>
            <person name="Harris D."/>
            <person name="Hoyer L.L."/>
            <person name="Hube B."/>
            <person name="Klis F.M."/>
            <person name="Kodira C."/>
            <person name="Lennard N."/>
            <person name="Logue M.E."/>
            <person name="Martin R."/>
            <person name="Neiman A.M."/>
            <person name="Nikolaou E."/>
            <person name="Quail M.A."/>
            <person name="Quinn J."/>
            <person name="Santos M.C."/>
            <person name="Schmitzberger F.F."/>
            <person name="Sherlock G."/>
            <person name="Shah P."/>
            <person name="Silverstein K.A."/>
            <person name="Skrzypek M.S."/>
            <person name="Soll D."/>
            <person name="Staggs R."/>
            <person name="Stansfield I."/>
            <person name="Stumpf M.P."/>
            <person name="Sudbery P.E."/>
            <person name="Srikantha T."/>
            <person name="Zeng Q."/>
            <person name="Berman J."/>
            <person name="Berriman M."/>
            <person name="Heitman J."/>
            <person name="Gow N.A."/>
            <person name="Lorenz M.C."/>
            <person name="Birren B.W."/>
            <person name="Kellis M."/>
            <person name="Cuomo C.A."/>
        </authorList>
    </citation>
    <scope>NUCLEOTIDE SEQUENCE [LARGE SCALE GENOMIC DNA]</scope>
    <source>
        <strain evidence="20">ATCC 11503 / BCRC 21390 / CBS 2605 / JCM 1781 / NBRC 1676 / NRRL YB-4239</strain>
    </source>
</reference>
<dbReference type="VEuPathDB" id="FungiDB:LELG_03432"/>
<evidence type="ECO:0000256" key="4">
    <source>
        <dbReference type="ARBA" id="ARBA00010089"/>
    </source>
</evidence>
<feature type="compositionally biased region" description="Basic and acidic residues" evidence="16">
    <location>
        <begin position="527"/>
        <end position="537"/>
    </location>
</feature>
<dbReference type="GO" id="GO:0016567">
    <property type="term" value="P:protein ubiquitination"/>
    <property type="evidence" value="ECO:0007669"/>
    <property type="project" value="UniProtKB-UniPathway"/>
</dbReference>
<feature type="domain" description="RING-type" evidence="18">
    <location>
        <begin position="405"/>
        <end position="460"/>
    </location>
</feature>
<dbReference type="GO" id="GO:0008270">
    <property type="term" value="F:zinc ion binding"/>
    <property type="evidence" value="ECO:0007669"/>
    <property type="project" value="UniProtKB-KW"/>
</dbReference>
<dbReference type="eggNOG" id="KOG0802">
    <property type="taxonomic scope" value="Eukaryota"/>
</dbReference>
<dbReference type="InterPro" id="IPR050731">
    <property type="entry name" value="HRD1_E3_ubiq-ligases"/>
</dbReference>
<feature type="transmembrane region" description="Helical" evidence="17">
    <location>
        <begin position="329"/>
        <end position="348"/>
    </location>
</feature>
<evidence type="ECO:0000256" key="2">
    <source>
        <dbReference type="ARBA" id="ARBA00004477"/>
    </source>
</evidence>
<dbReference type="Gene3D" id="3.30.40.10">
    <property type="entry name" value="Zinc/RING finger domain, C3HC4 (zinc finger)"/>
    <property type="match status" value="1"/>
</dbReference>
<comment type="catalytic activity">
    <reaction evidence="1">
        <text>S-ubiquitinyl-[E2 ubiquitin-conjugating enzyme]-L-cysteine + [acceptor protein]-L-lysine = [E2 ubiquitin-conjugating enzyme]-L-cysteine + N(6)-ubiquitinyl-[acceptor protein]-L-lysine.</text>
        <dbReference type="EC" id="2.3.2.27"/>
    </reaction>
</comment>
<evidence type="ECO:0000256" key="8">
    <source>
        <dbReference type="ARBA" id="ARBA00022723"/>
    </source>
</evidence>
<evidence type="ECO:0000256" key="9">
    <source>
        <dbReference type="ARBA" id="ARBA00022771"/>
    </source>
</evidence>
<evidence type="ECO:0000256" key="12">
    <source>
        <dbReference type="ARBA" id="ARBA00022833"/>
    </source>
</evidence>
<proteinExistence type="inferred from homology"/>
<keyword evidence="12" id="KW-0862">Zinc</keyword>
<evidence type="ECO:0000256" key="5">
    <source>
        <dbReference type="ARBA" id="ARBA00012483"/>
    </source>
</evidence>
<dbReference type="EC" id="2.3.2.27" evidence="5"/>
<evidence type="ECO:0000256" key="7">
    <source>
        <dbReference type="ARBA" id="ARBA00022692"/>
    </source>
</evidence>
<feature type="transmembrane region" description="Helical" evidence="17">
    <location>
        <begin position="102"/>
        <end position="122"/>
    </location>
</feature>
<evidence type="ECO:0000256" key="15">
    <source>
        <dbReference type="PROSITE-ProRule" id="PRU00175"/>
    </source>
</evidence>
<dbReference type="CDD" id="cd16479">
    <property type="entry name" value="RING-H2_synoviolin"/>
    <property type="match status" value="1"/>
</dbReference>
<keyword evidence="9 15" id="KW-0863">Zinc-finger</keyword>
<dbReference type="SUPFAM" id="SSF57850">
    <property type="entry name" value="RING/U-box"/>
    <property type="match status" value="1"/>
</dbReference>
<keyword evidence="6" id="KW-0808">Transferase</keyword>
<keyword evidence="14 17" id="KW-0472">Membrane</keyword>
<dbReference type="PROSITE" id="PS50089">
    <property type="entry name" value="ZF_RING_2"/>
    <property type="match status" value="1"/>
</dbReference>
<dbReference type="STRING" id="379508.A5E1E5"/>
<dbReference type="HOGENOM" id="CLU_497911_0_0_1"/>
<feature type="compositionally biased region" description="Basic and acidic residues" evidence="16">
    <location>
        <begin position="261"/>
        <end position="271"/>
    </location>
</feature>
<comment type="subcellular location">
    <subcellularLocation>
        <location evidence="2">Endoplasmic reticulum membrane</location>
        <topology evidence="2">Multi-pass membrane protein</topology>
    </subcellularLocation>
</comment>
<evidence type="ECO:0000313" key="19">
    <source>
        <dbReference type="EMBL" id="EDK45253.1"/>
    </source>
</evidence>
<feature type="compositionally biased region" description="Polar residues" evidence="16">
    <location>
        <begin position="538"/>
        <end position="565"/>
    </location>
</feature>
<feature type="compositionally biased region" description="Acidic residues" evidence="16">
    <location>
        <begin position="272"/>
        <end position="311"/>
    </location>
</feature>
<sequence>MNKTTQYIIGYSAVSVALLSWSIHDSLAKSYNYTMFIIEFTEGLKLGIFVNFVIFVFLALNKLLQLLFFGTLRIIEVEHLYEKLPIFVSNLFLNLATGDSNVILNVFLVGVAMTFKVMHIIMLDRLDLLNLQIFNKVNAEEDEDEDEDEEDGAVGEEHQQVARIGVWDIFKHYLSLINFWLKICFIVVDFGLAKLLVYDVFQGINSVTCLLFGFQFAVQGVETLTQFAKMLLGIYEIVFFKIRKNSRINHLQSQSSSRANQVDHEAGREGIRDEEDEEREMEELDAEETTTEIDDNDNDVVDEDEDEDDENEVDIVWESKPYYSKAIEISSALLTAMAYLCFIYLFTFHSGYSLPLSMLLGTFSSLKRAWTQTSQLLAFIESSKRLDTQLPSATKDDLELLDNLCIICREDMYSAEEYQRMRNKPQSPRRRAKKLPCNHILHMGCLKEWMERSDCCPLCRRKVFGGPISSTHPSFQQQANQAQPQGQPQGQPQPPQPQPVARPVAPLPTGFPTNAFHTNGAPPTNNDGRDMHQEHSQGRINNQWNDDGNMNQMDPMEQNLTSAARQTQTQTQSSTSSSSSSESPTYNVSLEPTRTTQLSSSLSSASSSAESIYQTLRLPRSALLPPDWTVIPLERVEGSDGDYRVRISPQVLANMKVRRPGNDTFMNEQ</sequence>
<keyword evidence="7 17" id="KW-0812">Transmembrane</keyword>
<gene>
    <name evidence="19" type="ORF">LELG_03432</name>
</gene>
<evidence type="ECO:0000256" key="1">
    <source>
        <dbReference type="ARBA" id="ARBA00000900"/>
    </source>
</evidence>
<dbReference type="KEGG" id="lel:PVL30_002925"/>
<keyword evidence="13 17" id="KW-1133">Transmembrane helix</keyword>
<evidence type="ECO:0000256" key="14">
    <source>
        <dbReference type="ARBA" id="ARBA00023136"/>
    </source>
</evidence>
<dbReference type="OrthoDB" id="7759664at2759"/>
<feature type="compositionally biased region" description="Low complexity" evidence="16">
    <location>
        <begin position="566"/>
        <end position="581"/>
    </location>
</feature>
<feature type="compositionally biased region" description="Pro residues" evidence="16">
    <location>
        <begin position="491"/>
        <end position="500"/>
    </location>
</feature>
<feature type="region of interest" description="Disordered" evidence="16">
    <location>
        <begin position="252"/>
        <end position="311"/>
    </location>
</feature>
<feature type="compositionally biased region" description="Polar residues" evidence="16">
    <location>
        <begin position="582"/>
        <end position="597"/>
    </location>
</feature>
<evidence type="ECO:0000256" key="11">
    <source>
        <dbReference type="ARBA" id="ARBA00022824"/>
    </source>
</evidence>
<dbReference type="GO" id="GO:0043161">
    <property type="term" value="P:proteasome-mediated ubiquitin-dependent protein catabolic process"/>
    <property type="evidence" value="ECO:0007669"/>
    <property type="project" value="TreeGrafter"/>
</dbReference>
<feature type="compositionally biased region" description="Polar residues" evidence="16">
    <location>
        <begin position="511"/>
        <end position="526"/>
    </location>
</feature>
<dbReference type="Proteomes" id="UP000001996">
    <property type="component" value="Unassembled WGS sequence"/>
</dbReference>
<dbReference type="GO" id="GO:0012505">
    <property type="term" value="C:endomembrane system"/>
    <property type="evidence" value="ECO:0007669"/>
    <property type="project" value="TreeGrafter"/>
</dbReference>
<comment type="pathway">
    <text evidence="3">Protein modification; protein ubiquitination.</text>
</comment>
<dbReference type="GeneID" id="5232680"/>
<dbReference type="InterPro" id="IPR001841">
    <property type="entry name" value="Znf_RING"/>
</dbReference>
<organism evidence="19 20">
    <name type="scientific">Lodderomyces elongisporus (strain ATCC 11503 / CBS 2605 / JCM 1781 / NBRC 1676 / NRRL YB-4239)</name>
    <name type="common">Yeast</name>
    <name type="synonym">Saccharomyces elongisporus</name>
    <dbReference type="NCBI Taxonomy" id="379508"/>
    <lineage>
        <taxon>Eukaryota</taxon>
        <taxon>Fungi</taxon>
        <taxon>Dikarya</taxon>
        <taxon>Ascomycota</taxon>
        <taxon>Saccharomycotina</taxon>
        <taxon>Pichiomycetes</taxon>
        <taxon>Debaryomycetaceae</taxon>
        <taxon>Candida/Lodderomyces clade</taxon>
        <taxon>Lodderomyces</taxon>
    </lineage>
</organism>
<evidence type="ECO:0000256" key="13">
    <source>
        <dbReference type="ARBA" id="ARBA00022989"/>
    </source>
</evidence>
<protein>
    <recommendedName>
        <fullName evidence="5">RING-type E3 ubiquitin transferase</fullName>
        <ecNumber evidence="5">2.3.2.27</ecNumber>
    </recommendedName>
</protein>
<keyword evidence="10" id="KW-0833">Ubl conjugation pathway</keyword>
<dbReference type="FunCoup" id="A5E1E5">
    <property type="interactions" value="215"/>
</dbReference>
<dbReference type="GO" id="GO:0036503">
    <property type="term" value="P:ERAD pathway"/>
    <property type="evidence" value="ECO:0007669"/>
    <property type="project" value="TreeGrafter"/>
</dbReference>
<dbReference type="PANTHER" id="PTHR22763:SF191">
    <property type="entry name" value="RING FINGER PROTEIN 145 HOMOLOG"/>
    <property type="match status" value="1"/>
</dbReference>
<evidence type="ECO:0000256" key="10">
    <source>
        <dbReference type="ARBA" id="ARBA00022786"/>
    </source>
</evidence>
<name>A5E1E5_LODEL</name>
<keyword evidence="20" id="KW-1185">Reference proteome</keyword>
<dbReference type="Pfam" id="PF13639">
    <property type="entry name" value="zf-RING_2"/>
    <property type="match status" value="1"/>
</dbReference>
<feature type="transmembrane region" description="Helical" evidence="17">
    <location>
        <begin position="7"/>
        <end position="24"/>
    </location>
</feature>
<evidence type="ECO:0000256" key="17">
    <source>
        <dbReference type="SAM" id="Phobius"/>
    </source>
</evidence>
<comment type="similarity">
    <text evidence="4">Belongs to the HRD1 family.</text>
</comment>
<accession>A5E1E5</accession>
<evidence type="ECO:0000256" key="6">
    <source>
        <dbReference type="ARBA" id="ARBA00022679"/>
    </source>
</evidence>
<dbReference type="InterPro" id="IPR058051">
    <property type="entry name" value="Znf_RING_synoviolin"/>
</dbReference>
<feature type="transmembrane region" description="Helical" evidence="17">
    <location>
        <begin position="44"/>
        <end position="64"/>
    </location>
</feature>
<dbReference type="InterPro" id="IPR013083">
    <property type="entry name" value="Znf_RING/FYVE/PHD"/>
</dbReference>
<dbReference type="GO" id="GO:0061630">
    <property type="term" value="F:ubiquitin protein ligase activity"/>
    <property type="evidence" value="ECO:0007669"/>
    <property type="project" value="TreeGrafter"/>
</dbReference>
<keyword evidence="8" id="KW-0479">Metal-binding</keyword>
<dbReference type="PANTHER" id="PTHR22763">
    <property type="entry name" value="RING ZINC FINGER PROTEIN"/>
    <property type="match status" value="1"/>
</dbReference>
<dbReference type="UniPathway" id="UPA00143"/>
<dbReference type="AlphaFoldDB" id="A5E1E5"/>
<evidence type="ECO:0000259" key="18">
    <source>
        <dbReference type="PROSITE" id="PS50089"/>
    </source>
</evidence>
<feature type="region of interest" description="Disordered" evidence="16">
    <location>
        <begin position="469"/>
        <end position="606"/>
    </location>
</feature>
<feature type="transmembrane region" description="Helical" evidence="17">
    <location>
        <begin position="173"/>
        <end position="193"/>
    </location>
</feature>
<dbReference type="InterPro" id="IPR057992">
    <property type="entry name" value="TPR_SYVN1_N"/>
</dbReference>
<dbReference type="EMBL" id="CH981527">
    <property type="protein sequence ID" value="EDK45253.1"/>
    <property type="molecule type" value="Genomic_DNA"/>
</dbReference>
<evidence type="ECO:0000256" key="3">
    <source>
        <dbReference type="ARBA" id="ARBA00004906"/>
    </source>
</evidence>
<dbReference type="SMART" id="SM00184">
    <property type="entry name" value="RING"/>
    <property type="match status" value="1"/>
</dbReference>
<dbReference type="InParanoid" id="A5E1E5"/>
<evidence type="ECO:0000256" key="16">
    <source>
        <dbReference type="SAM" id="MobiDB-lite"/>
    </source>
</evidence>